<evidence type="ECO:0000313" key="3">
    <source>
        <dbReference type="Proteomes" id="UP000198836"/>
    </source>
</evidence>
<keyword evidence="1" id="KW-0472">Membrane</keyword>
<proteinExistence type="predicted"/>
<feature type="transmembrane region" description="Helical" evidence="1">
    <location>
        <begin position="12"/>
        <end position="33"/>
    </location>
</feature>
<keyword evidence="3" id="KW-1185">Reference proteome</keyword>
<protein>
    <submittedName>
        <fullName evidence="2">Uncharacterized protein</fullName>
    </submittedName>
</protein>
<gene>
    <name evidence="2" type="ORF">SAMN04488511_101382</name>
</gene>
<evidence type="ECO:0000313" key="2">
    <source>
        <dbReference type="EMBL" id="SFA39168.1"/>
    </source>
</evidence>
<organism evidence="2 3">
    <name type="scientific">Pedobacter suwonensis</name>
    <dbReference type="NCBI Taxonomy" id="332999"/>
    <lineage>
        <taxon>Bacteria</taxon>
        <taxon>Pseudomonadati</taxon>
        <taxon>Bacteroidota</taxon>
        <taxon>Sphingobacteriia</taxon>
        <taxon>Sphingobacteriales</taxon>
        <taxon>Sphingobacteriaceae</taxon>
        <taxon>Pedobacter</taxon>
    </lineage>
</organism>
<feature type="transmembrane region" description="Helical" evidence="1">
    <location>
        <begin position="39"/>
        <end position="59"/>
    </location>
</feature>
<keyword evidence="1" id="KW-0812">Transmembrane</keyword>
<evidence type="ECO:0000256" key="1">
    <source>
        <dbReference type="SAM" id="Phobius"/>
    </source>
</evidence>
<dbReference type="RefSeq" id="WP_090979668.1">
    <property type="nucleotide sequence ID" value="NZ_FOJM01000001.1"/>
</dbReference>
<name>A0A1I0SI26_9SPHI</name>
<dbReference type="OrthoDB" id="765463at2"/>
<dbReference type="Proteomes" id="UP000198836">
    <property type="component" value="Unassembled WGS sequence"/>
</dbReference>
<dbReference type="AlphaFoldDB" id="A0A1I0SI26"/>
<dbReference type="Pfam" id="PF20136">
    <property type="entry name" value="DUF6526"/>
    <property type="match status" value="1"/>
</dbReference>
<reference evidence="3" key="1">
    <citation type="submission" date="2016-10" db="EMBL/GenBank/DDBJ databases">
        <authorList>
            <person name="Varghese N."/>
            <person name="Submissions S."/>
        </authorList>
    </citation>
    <scope>NUCLEOTIDE SEQUENCE [LARGE SCALE GENOMIC DNA]</scope>
    <source>
        <strain evidence="3">DSM 18130</strain>
    </source>
</reference>
<dbReference type="EMBL" id="FOJM01000001">
    <property type="protein sequence ID" value="SFA39168.1"/>
    <property type="molecule type" value="Genomic_DNA"/>
</dbReference>
<dbReference type="STRING" id="332999.SAMN04488511_101382"/>
<sequence>MSQNYENHKRFYPPFHFFAVPLTVIGLCFSIYSCIAIPNIITGLLVLAFFLIAIIAVMARMFALKAQDRAARAEENLRYYMLAGSALPNELSISQILALRFAGDEEFLPLVDQAVNNKLSPTEIKKSIKNWRGDFHRI</sequence>
<dbReference type="InterPro" id="IPR045385">
    <property type="entry name" value="DUF6526"/>
</dbReference>
<accession>A0A1I0SI26</accession>
<keyword evidence="1" id="KW-1133">Transmembrane helix</keyword>